<reference evidence="1" key="1">
    <citation type="submission" date="2023-11" db="EMBL/GenBank/DDBJ databases">
        <authorList>
            <person name="Poullet M."/>
        </authorList>
    </citation>
    <scope>NUCLEOTIDE SEQUENCE</scope>
    <source>
        <strain evidence="1">E1834</strain>
    </source>
</reference>
<organism evidence="1 2">
    <name type="scientific">Meloidogyne enterolobii</name>
    <name type="common">Root-knot nematode worm</name>
    <name type="synonym">Meloidogyne mayaguensis</name>
    <dbReference type="NCBI Taxonomy" id="390850"/>
    <lineage>
        <taxon>Eukaryota</taxon>
        <taxon>Metazoa</taxon>
        <taxon>Ecdysozoa</taxon>
        <taxon>Nematoda</taxon>
        <taxon>Chromadorea</taxon>
        <taxon>Rhabditida</taxon>
        <taxon>Tylenchina</taxon>
        <taxon>Tylenchomorpha</taxon>
        <taxon>Tylenchoidea</taxon>
        <taxon>Meloidogynidae</taxon>
        <taxon>Meloidogyninae</taxon>
        <taxon>Meloidogyne</taxon>
    </lineage>
</organism>
<name>A0ACB0ZDV9_MELEN</name>
<sequence length="400" mass="47416">MGQELYQRVFAHIGLIERDYFGLQFIDHMQVRQWLDPAKRIRKQLPFGPPYSFRLRVKFFSNDPVNLKDELTRLYFNIYFFGLSAIFCGHCPQIFLRIKNFQILNFLFTPWEVLGCFVRNFLRHCPQVFCGLSASFLQTTFFKFSPFICLLKTTQSFYFRYLFFVQLRQDIQIGFLDCPPEVAVYLAALGLQSEFGDFNPHTYSSTFASEFRFHPLQNEQMELAILRQWADKQLEGMNPCRAEAAFLDKARKLPLYGVDLHNVQGRDGCEYRLGLSPQGMLVLDGRQKIGLFLWEKVQRLDFRGRRLTLVVEEEIQNSKNSQESPQQQLVHLHTFIFQTNSSRAAKNLWKCAIEFHTFFRLKFIGNNGMNRKIFSPLFRLGSTFRYRFVFFKFIFWGFLR</sequence>
<gene>
    <name evidence="1" type="ORF">MENTE1834_LOCUS24146</name>
</gene>
<evidence type="ECO:0000313" key="2">
    <source>
        <dbReference type="Proteomes" id="UP001497535"/>
    </source>
</evidence>
<comment type="caution">
    <text evidence="1">The sequence shown here is derived from an EMBL/GenBank/DDBJ whole genome shotgun (WGS) entry which is preliminary data.</text>
</comment>
<keyword evidence="2" id="KW-1185">Reference proteome</keyword>
<evidence type="ECO:0000313" key="1">
    <source>
        <dbReference type="EMBL" id="CAK5077239.1"/>
    </source>
</evidence>
<dbReference type="Proteomes" id="UP001497535">
    <property type="component" value="Unassembled WGS sequence"/>
</dbReference>
<dbReference type="EMBL" id="CAVMJV010000031">
    <property type="protein sequence ID" value="CAK5077239.1"/>
    <property type="molecule type" value="Genomic_DNA"/>
</dbReference>
<protein>
    <submittedName>
        <fullName evidence="1">Uncharacterized protein</fullName>
    </submittedName>
</protein>
<accession>A0ACB0ZDV9</accession>
<proteinExistence type="predicted"/>